<sequence>MVNEKRKEDECVNKEGKKEIDPKKEKAVEKDNIDVPVEDIKDGITPRDGENQDQKGLSEEKQQDDNEGQERPEEDINKIKKALEEKTKEAQDYFNMLQRLQADFENYKKRIKRDRQDMVNYAAEEIVKQLLPVIDNLERALDSAGEKGDVNPSFVEGIEMILKQIKGLLESQGVKEIEALGKKFDPQYHEAVMKIEDDTHGENTVVEVLQKGYIMNSKVIRPSLVKVSK</sequence>
<evidence type="ECO:0000256" key="1">
    <source>
        <dbReference type="ARBA" id="ARBA00004496"/>
    </source>
</evidence>
<dbReference type="FunFam" id="2.30.22.10:FF:000001">
    <property type="entry name" value="Protein GrpE"/>
    <property type="match status" value="1"/>
</dbReference>
<evidence type="ECO:0000256" key="10">
    <source>
        <dbReference type="HAMAP-Rule" id="MF_01151"/>
    </source>
</evidence>
<evidence type="ECO:0000256" key="13">
    <source>
        <dbReference type="SAM" id="MobiDB-lite"/>
    </source>
</evidence>
<evidence type="ECO:0000256" key="11">
    <source>
        <dbReference type="RuleBase" id="RU000639"/>
    </source>
</evidence>
<evidence type="ECO:0000256" key="2">
    <source>
        <dbReference type="ARBA" id="ARBA00009054"/>
    </source>
</evidence>
<dbReference type="InterPro" id="IPR013805">
    <property type="entry name" value="GrpE_CC"/>
</dbReference>
<dbReference type="SUPFAM" id="SSF51064">
    <property type="entry name" value="Head domain of nucleotide exchange factor GrpE"/>
    <property type="match status" value="1"/>
</dbReference>
<dbReference type="SUPFAM" id="SSF58014">
    <property type="entry name" value="Coiled-coil domain of nucleotide exchange factor GrpE"/>
    <property type="match status" value="1"/>
</dbReference>
<evidence type="ECO:0000256" key="6">
    <source>
        <dbReference type="ARBA" id="ARBA00023186"/>
    </source>
</evidence>
<dbReference type="PROSITE" id="PS01071">
    <property type="entry name" value="GRPE"/>
    <property type="match status" value="1"/>
</dbReference>
<feature type="region of interest" description="Disordered" evidence="13">
    <location>
        <begin position="1"/>
        <end position="79"/>
    </location>
</feature>
<dbReference type="GO" id="GO:0000774">
    <property type="term" value="F:adenyl-nucleotide exchange factor activity"/>
    <property type="evidence" value="ECO:0007669"/>
    <property type="project" value="InterPro"/>
</dbReference>
<keyword evidence="4 10" id="KW-0963">Cytoplasm</keyword>
<dbReference type="EMBL" id="CP059066">
    <property type="protein sequence ID" value="QSQ10227.1"/>
    <property type="molecule type" value="Genomic_DNA"/>
</dbReference>
<dbReference type="HAMAP" id="MF_01151">
    <property type="entry name" value="GrpE"/>
    <property type="match status" value="1"/>
</dbReference>
<dbReference type="Gene3D" id="2.30.22.10">
    <property type="entry name" value="Head domain of nucleotide exchange factor GrpE"/>
    <property type="match status" value="1"/>
</dbReference>
<comment type="subcellular location">
    <subcellularLocation>
        <location evidence="1 10">Cytoplasm</location>
    </subcellularLocation>
</comment>
<evidence type="ECO:0000256" key="7">
    <source>
        <dbReference type="ARBA" id="ARBA00053401"/>
    </source>
</evidence>
<keyword evidence="15" id="KW-1185">Reference proteome</keyword>
<evidence type="ECO:0000256" key="4">
    <source>
        <dbReference type="ARBA" id="ARBA00022490"/>
    </source>
</evidence>
<evidence type="ECO:0000256" key="12">
    <source>
        <dbReference type="RuleBase" id="RU004478"/>
    </source>
</evidence>
<dbReference type="Gene3D" id="3.90.20.20">
    <property type="match status" value="1"/>
</dbReference>
<dbReference type="PRINTS" id="PR00773">
    <property type="entry name" value="GRPEPROTEIN"/>
</dbReference>
<dbReference type="CDD" id="cd00446">
    <property type="entry name" value="GrpE"/>
    <property type="match status" value="1"/>
</dbReference>
<keyword evidence="6 10" id="KW-0143">Chaperone</keyword>
<keyword evidence="5 10" id="KW-0346">Stress response</keyword>
<dbReference type="GO" id="GO:0051082">
    <property type="term" value="F:unfolded protein binding"/>
    <property type="evidence" value="ECO:0007669"/>
    <property type="project" value="TreeGrafter"/>
</dbReference>
<dbReference type="PANTHER" id="PTHR21237">
    <property type="entry name" value="GRPE PROTEIN"/>
    <property type="match status" value="1"/>
</dbReference>
<dbReference type="InterPro" id="IPR009012">
    <property type="entry name" value="GrpE_head"/>
</dbReference>
<evidence type="ECO:0000256" key="8">
    <source>
        <dbReference type="ARBA" id="ARBA00072274"/>
    </source>
</evidence>
<dbReference type="RefSeq" id="WP_206707537.1">
    <property type="nucleotide sequence ID" value="NZ_CP059066.1"/>
</dbReference>
<evidence type="ECO:0000256" key="3">
    <source>
        <dbReference type="ARBA" id="ARBA00011738"/>
    </source>
</evidence>
<dbReference type="NCBIfam" id="NF010738">
    <property type="entry name" value="PRK14140.1"/>
    <property type="match status" value="1"/>
</dbReference>
<comment type="function">
    <text evidence="7 10 11">Participates actively in the response to hyperosmotic and heat shock by preventing the aggregation of stress-denatured proteins, in association with DnaK and GrpE. It is the nucleotide exchange factor for DnaK and may function as a thermosensor. Unfolded proteins bind initially to DnaJ; upon interaction with the DnaJ-bound protein, DnaK hydrolyzes its bound ATP, resulting in the formation of a stable complex. GrpE releases ADP from DnaK; ATP binding to DnaK triggers the release of the substrate protein, thus completing the reaction cycle. Several rounds of ATP-dependent interactions between DnaJ, DnaK and GrpE are required for fully efficient folding.</text>
</comment>
<proteinExistence type="inferred from homology"/>
<accession>A0A8A0RS97</accession>
<evidence type="ECO:0000256" key="9">
    <source>
        <dbReference type="ARBA" id="ARBA00076414"/>
    </source>
</evidence>
<dbReference type="GO" id="GO:0051087">
    <property type="term" value="F:protein-folding chaperone binding"/>
    <property type="evidence" value="ECO:0007669"/>
    <property type="project" value="InterPro"/>
</dbReference>
<dbReference type="InterPro" id="IPR000740">
    <property type="entry name" value="GrpE"/>
</dbReference>
<dbReference type="GO" id="GO:0042803">
    <property type="term" value="F:protein homodimerization activity"/>
    <property type="evidence" value="ECO:0007669"/>
    <property type="project" value="InterPro"/>
</dbReference>
<dbReference type="KEGG" id="kme:H0A61_02627"/>
<gene>
    <name evidence="14" type="primary">grpE_2</name>
    <name evidence="10" type="synonym">grpE</name>
    <name evidence="14" type="ORF">H0A61_02627</name>
</gene>
<dbReference type="Pfam" id="PF01025">
    <property type="entry name" value="GrpE"/>
    <property type="match status" value="1"/>
</dbReference>
<evidence type="ECO:0000313" key="15">
    <source>
        <dbReference type="Proteomes" id="UP000662904"/>
    </source>
</evidence>
<dbReference type="PANTHER" id="PTHR21237:SF23">
    <property type="entry name" value="GRPE PROTEIN HOMOLOG, MITOCHONDRIAL"/>
    <property type="match status" value="1"/>
</dbReference>
<evidence type="ECO:0000313" key="14">
    <source>
        <dbReference type="EMBL" id="QSQ10227.1"/>
    </source>
</evidence>
<protein>
    <recommendedName>
        <fullName evidence="8 10">Protein GrpE</fullName>
    </recommendedName>
    <alternativeName>
        <fullName evidence="9 10">HSP-70 cofactor</fullName>
    </alternativeName>
</protein>
<dbReference type="GO" id="GO:0005737">
    <property type="term" value="C:cytoplasm"/>
    <property type="evidence" value="ECO:0007669"/>
    <property type="project" value="UniProtKB-SubCell"/>
</dbReference>
<reference evidence="14" key="1">
    <citation type="submission" date="2020-07" db="EMBL/GenBank/DDBJ databases">
        <title>Koleobacter methoxysyntrophicus gen. nov., sp. nov., a novel anaerobic bacterium isolated from deep subsurface oil field and proposal of Koleobacterales ord. nov. in the phylum Firmicutes.</title>
        <authorList>
            <person name="Sakamoto S."/>
            <person name="Tamaki H."/>
        </authorList>
    </citation>
    <scope>NUCLEOTIDE SEQUENCE</scope>
    <source>
        <strain evidence="14">NRmbB1</strain>
    </source>
</reference>
<evidence type="ECO:0000256" key="5">
    <source>
        <dbReference type="ARBA" id="ARBA00023016"/>
    </source>
</evidence>
<dbReference type="AlphaFoldDB" id="A0A8A0RS97"/>
<comment type="similarity">
    <text evidence="2 10 12">Belongs to the GrpE family.</text>
</comment>
<dbReference type="Proteomes" id="UP000662904">
    <property type="component" value="Chromosome"/>
</dbReference>
<organism evidence="14 15">
    <name type="scientific">Koleobacter methoxysyntrophicus</name>
    <dbReference type="NCBI Taxonomy" id="2751313"/>
    <lineage>
        <taxon>Bacteria</taxon>
        <taxon>Bacillati</taxon>
        <taxon>Bacillota</taxon>
        <taxon>Clostridia</taxon>
        <taxon>Koleobacterales</taxon>
        <taxon>Koleobacteraceae</taxon>
        <taxon>Koleobacter</taxon>
    </lineage>
</organism>
<dbReference type="GO" id="GO:0006457">
    <property type="term" value="P:protein folding"/>
    <property type="evidence" value="ECO:0007669"/>
    <property type="project" value="InterPro"/>
</dbReference>
<comment type="subunit">
    <text evidence="3 10">Homodimer.</text>
</comment>
<name>A0A8A0RS97_9FIRM</name>